<organism evidence="1 2">
    <name type="scientific">Candidatus Williamhamiltonella defendens</name>
    <dbReference type="NCBI Taxonomy" id="138072"/>
    <lineage>
        <taxon>Bacteria</taxon>
        <taxon>Pseudomonadati</taxon>
        <taxon>Pseudomonadota</taxon>
        <taxon>Gammaproteobacteria</taxon>
        <taxon>Enterobacterales</taxon>
        <taxon>Enterobacteriaceae</taxon>
        <taxon>aphid secondary symbionts</taxon>
        <taxon>Candidatus Williamhamiltonella</taxon>
    </lineage>
</organism>
<dbReference type="AlphaFoldDB" id="A0A2D3T3V9"/>
<evidence type="ECO:0000313" key="2">
    <source>
        <dbReference type="Proteomes" id="UP000230008"/>
    </source>
</evidence>
<dbReference type="PIRSF" id="PIRSF016624">
    <property type="entry name" value="Mu_prophg_I"/>
    <property type="match status" value="1"/>
</dbReference>
<protein>
    <submittedName>
        <fullName evidence="1">Uncharacterized protein</fullName>
    </submittedName>
</protein>
<gene>
    <name evidence="1" type="ORF">BJP41_09310</name>
</gene>
<dbReference type="RefSeq" id="WP_193432736.1">
    <property type="nucleotide sequence ID" value="NZ_CAWNMT010000001.1"/>
</dbReference>
<dbReference type="EMBL" id="CP017606">
    <property type="protein sequence ID" value="ATW30489.1"/>
    <property type="molecule type" value="Genomic_DNA"/>
</dbReference>
<reference evidence="2" key="1">
    <citation type="submission" date="2016-10" db="EMBL/GenBank/DDBJ databases">
        <authorList>
            <person name="Chevignon G."/>
        </authorList>
    </citation>
    <scope>NUCLEOTIDE SEQUENCE [LARGE SCALE GENOMIC DNA]</scope>
    <source>
        <strain evidence="2">A2C</strain>
    </source>
</reference>
<dbReference type="Proteomes" id="UP000230008">
    <property type="component" value="Chromosome"/>
</dbReference>
<accession>A0A2D3T3V9</accession>
<evidence type="ECO:0000313" key="1">
    <source>
        <dbReference type="EMBL" id="ATW30489.1"/>
    </source>
</evidence>
<dbReference type="Pfam" id="PF10123">
    <property type="entry name" value="Mu-like_Pro"/>
    <property type="match status" value="1"/>
</dbReference>
<reference evidence="2" key="2">
    <citation type="submission" date="2017-11" db="EMBL/GenBank/DDBJ databases">
        <title>PacBio sequencing of new strain of the secondary endosymbiont Candidatus Hamiltonella defensa.</title>
        <authorList>
            <person name="Strand M.R."/>
            <person name="Oliver K."/>
        </authorList>
    </citation>
    <scope>NUCLEOTIDE SEQUENCE [LARGE SCALE GENOMIC DNA]</scope>
    <source>
        <strain evidence="2">A2C</strain>
    </source>
</reference>
<dbReference type="InterPro" id="IPR012106">
    <property type="entry name" value="Phage_Mu_Gp1"/>
</dbReference>
<proteinExistence type="predicted"/>
<name>A0A2D3T3V9_9ENTR</name>
<sequence>MTTHTFALNTELRPLLEATAAQKGTPLWVELIPFGEQITGRDGRSWVNDHPQGVVDAFQANQADLPIDIEHATELKAPKGDPAPAVGWIKGLEVRDGGAIWGWVEWNPQGRSLMEEKSYRYLSPVFTFDTHTKRILQLYSAGLTNQPNLHLTALNQRIQPAGEPAMTLPLALCTALGLSAQATEAQAVSAIHQMKTDKDKALNRASHPSLEKFVPRADHDAALNRAQAAEIRLREIEHRALHQHIEDELEKAQKMGAITPATVDYHRACCQQDGGLTRFRAFLQCAPRMGEDTDWERKAVNKHSQGLSEEDKAACLLLGLDDKDEFNQIKEAA</sequence>